<dbReference type="InterPro" id="IPR037138">
    <property type="entry name" value="His_deacetylse_dom_sf"/>
</dbReference>
<dbReference type="InterPro" id="IPR023696">
    <property type="entry name" value="Ureohydrolase_dom_sf"/>
</dbReference>
<accession>A0ABX1TSS7</accession>
<reference evidence="2 3" key="1">
    <citation type="submission" date="2019-03" db="EMBL/GenBank/DDBJ databases">
        <title>Metabolic reconstructions from genomes of highly enriched 'Candidatus Accumulibacter' and 'Candidatus Competibacter' bioreactor populations.</title>
        <authorList>
            <person name="Annavajhala M.K."/>
            <person name="Welles L."/>
            <person name="Abbas B."/>
            <person name="Sorokin D."/>
            <person name="Park H."/>
            <person name="Van Loosdrecht M."/>
            <person name="Chandran K."/>
        </authorList>
    </citation>
    <scope>NUCLEOTIDE SEQUENCE [LARGE SCALE GENOMIC DNA]</scope>
    <source>
        <strain evidence="2 3">SBR_S</strain>
    </source>
</reference>
<dbReference type="Gene3D" id="3.40.800.20">
    <property type="entry name" value="Histone deacetylase domain"/>
    <property type="match status" value="1"/>
</dbReference>
<dbReference type="SUPFAM" id="SSF52768">
    <property type="entry name" value="Arginase/deacetylase"/>
    <property type="match status" value="1"/>
</dbReference>
<dbReference type="Pfam" id="PF00850">
    <property type="entry name" value="Hist_deacetyl"/>
    <property type="match status" value="1"/>
</dbReference>
<sequence length="153" mass="16906">MCILDFDQHWGDGTQNIIDHLQGESQIVHYSPTGEFGRPGRAEGFLARIPALLELFQGCDLILYQAGADPHIDDPLGGWLTTDQLYRRDRTVVEELHRLGIPVAWNLAGGYQRDAAGSIRPVLNIHDNTLVAFVEAWGQTASAGAHYQEKEAA</sequence>
<proteinExistence type="predicted"/>
<comment type="caution">
    <text evidence="2">The sequence shown here is derived from an EMBL/GenBank/DDBJ whole genome shotgun (WGS) entry which is preliminary data.</text>
</comment>
<dbReference type="EMBL" id="SPMY01000001">
    <property type="protein sequence ID" value="NMQ26333.1"/>
    <property type="molecule type" value="Genomic_DNA"/>
</dbReference>
<evidence type="ECO:0000313" key="2">
    <source>
        <dbReference type="EMBL" id="NMQ26333.1"/>
    </source>
</evidence>
<dbReference type="InterPro" id="IPR023801">
    <property type="entry name" value="His_deacetylse_dom"/>
</dbReference>
<gene>
    <name evidence="2" type="ORF">E4Q23_00255</name>
</gene>
<dbReference type="Proteomes" id="UP000749010">
    <property type="component" value="Unassembled WGS sequence"/>
</dbReference>
<organism evidence="2 3">
    <name type="scientific">Candidatus Accumulibacter phosphatis</name>
    <dbReference type="NCBI Taxonomy" id="327160"/>
    <lineage>
        <taxon>Bacteria</taxon>
        <taxon>Pseudomonadati</taxon>
        <taxon>Pseudomonadota</taxon>
        <taxon>Betaproteobacteria</taxon>
        <taxon>Candidatus Accumulibacter</taxon>
    </lineage>
</organism>
<feature type="domain" description="Histone deacetylase" evidence="1">
    <location>
        <begin position="48"/>
        <end position="117"/>
    </location>
</feature>
<evidence type="ECO:0000313" key="3">
    <source>
        <dbReference type="Proteomes" id="UP000749010"/>
    </source>
</evidence>
<evidence type="ECO:0000259" key="1">
    <source>
        <dbReference type="Pfam" id="PF00850"/>
    </source>
</evidence>
<protein>
    <recommendedName>
        <fullName evidence="1">Histone deacetylase domain-containing protein</fullName>
    </recommendedName>
</protein>
<keyword evidence="3" id="KW-1185">Reference proteome</keyword>
<dbReference type="RefSeq" id="WP_169064783.1">
    <property type="nucleotide sequence ID" value="NZ_SPMY01000001.1"/>
</dbReference>
<name>A0ABX1TSS7_9PROT</name>